<geneLocation type="plasmid" evidence="1 2">
    <name>unnamed1</name>
</geneLocation>
<proteinExistence type="predicted"/>
<dbReference type="AlphaFoldDB" id="A0AAF1KT43"/>
<name>A0AAF1KT43_9HYPH</name>
<organism evidence="1 2">
    <name type="scientific">Rhizobium tumorigenes</name>
    <dbReference type="NCBI Taxonomy" id="2041385"/>
    <lineage>
        <taxon>Bacteria</taxon>
        <taxon>Pseudomonadati</taxon>
        <taxon>Pseudomonadota</taxon>
        <taxon>Alphaproteobacteria</taxon>
        <taxon>Hyphomicrobiales</taxon>
        <taxon>Rhizobiaceae</taxon>
        <taxon>Rhizobium/Agrobacterium group</taxon>
        <taxon>Rhizobium</taxon>
    </lineage>
</organism>
<evidence type="ECO:0000313" key="2">
    <source>
        <dbReference type="Proteomes" id="UP000249499"/>
    </source>
</evidence>
<reference evidence="1 2" key="1">
    <citation type="journal article" date="2018" name="Sci. Rep.">
        <title>Rhizobium tumorigenes sp. nov., a novel plant tumorigenic bacterium isolated from cane gall tumors on thornless blackberry.</title>
        <authorList>
            <person name="Kuzmanovi N."/>
            <person name="Smalla K."/>
            <person name="Gronow S."/>
            <person name="PuBawska J."/>
        </authorList>
    </citation>
    <scope>NUCLEOTIDE SEQUENCE [LARGE SCALE GENOMIC DNA]</scope>
    <source>
        <strain evidence="1 2">1078</strain>
    </source>
</reference>
<dbReference type="RefSeq" id="WP_111217230.1">
    <property type="nucleotide sequence ID" value="NZ_CP117258.1"/>
</dbReference>
<keyword evidence="1" id="KW-0614">Plasmid</keyword>
<evidence type="ECO:0000313" key="1">
    <source>
        <dbReference type="EMBL" id="WFR98736.1"/>
    </source>
</evidence>
<protein>
    <submittedName>
        <fullName evidence="1">Uncharacterized protein</fullName>
    </submittedName>
</protein>
<keyword evidence="2" id="KW-1185">Reference proteome</keyword>
<dbReference type="KEGG" id="rtu:PR017_23855"/>
<sequence length="75" mass="8722">MEMEFSYQLSELQDNYEEGTPAYGIIALLLANDCDTGILTPAQKHVFDTVIWRGLSKAQRTEEQERRDWLVNKED</sequence>
<reference evidence="2" key="2">
    <citation type="journal article" date="2023" name="MicrobiologyOpen">
        <title>Genomics of the tumorigenes clade of the family Rhizobiaceae and description of Rhizobium rhododendri sp. nov.</title>
        <authorList>
            <person name="Kuzmanovic N."/>
            <person name="diCenzo G.C."/>
            <person name="Bunk B."/>
            <person name="Sproeer C."/>
            <person name="Fruehling A."/>
            <person name="Neumann-Schaal M."/>
            <person name="Overmann J."/>
            <person name="Smalla K."/>
        </authorList>
    </citation>
    <scope>NUCLEOTIDE SEQUENCE [LARGE SCALE GENOMIC DNA]</scope>
    <source>
        <strain evidence="2">1078</strain>
        <plasmid evidence="2">unnamed1</plasmid>
    </source>
</reference>
<dbReference type="EMBL" id="CP117258">
    <property type="protein sequence ID" value="WFR98736.1"/>
    <property type="molecule type" value="Genomic_DNA"/>
</dbReference>
<gene>
    <name evidence="1" type="ORF">PR017_23855</name>
</gene>
<accession>A0AAF1KT43</accession>
<dbReference type="Proteomes" id="UP000249499">
    <property type="component" value="Plasmid unnamed1"/>
</dbReference>